<evidence type="ECO:0000313" key="3">
    <source>
        <dbReference type="Proteomes" id="UP000789595"/>
    </source>
</evidence>
<keyword evidence="3" id="KW-1185">Reference proteome</keyword>
<evidence type="ECO:0000313" key="2">
    <source>
        <dbReference type="EMBL" id="CAH0365145.1"/>
    </source>
</evidence>
<comment type="caution">
    <text evidence="2">The sequence shown here is derived from an EMBL/GenBank/DDBJ whole genome shotgun (WGS) entry which is preliminary data.</text>
</comment>
<reference evidence="2" key="1">
    <citation type="submission" date="2021-11" db="EMBL/GenBank/DDBJ databases">
        <authorList>
            <consortium name="Genoscope - CEA"/>
            <person name="William W."/>
        </authorList>
    </citation>
    <scope>NUCLEOTIDE SEQUENCE</scope>
</reference>
<feature type="compositionally biased region" description="Basic residues" evidence="1">
    <location>
        <begin position="64"/>
        <end position="77"/>
    </location>
</feature>
<organism evidence="2 3">
    <name type="scientific">Pelagomonas calceolata</name>
    <dbReference type="NCBI Taxonomy" id="35677"/>
    <lineage>
        <taxon>Eukaryota</taxon>
        <taxon>Sar</taxon>
        <taxon>Stramenopiles</taxon>
        <taxon>Ochrophyta</taxon>
        <taxon>Pelagophyceae</taxon>
        <taxon>Pelagomonadales</taxon>
        <taxon>Pelagomonadaceae</taxon>
        <taxon>Pelagomonas</taxon>
    </lineage>
</organism>
<feature type="region of interest" description="Disordered" evidence="1">
    <location>
        <begin position="53"/>
        <end position="92"/>
    </location>
</feature>
<feature type="compositionally biased region" description="Basic residues" evidence="1">
    <location>
        <begin position="123"/>
        <end position="138"/>
    </location>
</feature>
<feature type="compositionally biased region" description="Low complexity" evidence="1">
    <location>
        <begin position="139"/>
        <end position="155"/>
    </location>
</feature>
<feature type="region of interest" description="Disordered" evidence="1">
    <location>
        <begin position="114"/>
        <end position="156"/>
    </location>
</feature>
<protein>
    <submittedName>
        <fullName evidence="2">Uncharacterized protein</fullName>
    </submittedName>
</protein>
<dbReference type="AlphaFoldDB" id="A0A8J2WEF9"/>
<evidence type="ECO:0000256" key="1">
    <source>
        <dbReference type="SAM" id="MobiDB-lite"/>
    </source>
</evidence>
<accession>A0A8J2WEF9</accession>
<name>A0A8J2WEF9_9STRA</name>
<proteinExistence type="predicted"/>
<dbReference type="Proteomes" id="UP000789595">
    <property type="component" value="Unassembled WGS sequence"/>
</dbReference>
<dbReference type="EMBL" id="CAKKNE010000001">
    <property type="protein sequence ID" value="CAH0365145.1"/>
    <property type="molecule type" value="Genomic_DNA"/>
</dbReference>
<sequence length="233" mass="26404">MNTMFHRCPRYSVRSVHLRPLLLENFLDILAARRHLAVTYSKCRSRHRARIDPMTRCHSPSTPIHRRAPRPRRRSRPTAREPMSTRRVFRPPHALLVTRVSPNQSNAALLIGARAKNSQATSARHRSPGAARRRRQRQAHVPLPTSTNSPTQSTPGLSAQFLRTHHRRVRRGSFYAAGFSGIRRAPLASAATHAFVAAAAGQRDDGARCRSDRRFDGFDVVVLRRGRRRSAEL</sequence>
<gene>
    <name evidence="2" type="ORF">PECAL_1P15620</name>
</gene>